<evidence type="ECO:0000313" key="3">
    <source>
        <dbReference type="Proteomes" id="UP000636960"/>
    </source>
</evidence>
<dbReference type="Proteomes" id="UP000636960">
    <property type="component" value="Unassembled WGS sequence"/>
</dbReference>
<organism evidence="2 3">
    <name type="scientific">Paractinoplanes rishiriensis</name>
    <dbReference type="NCBI Taxonomy" id="1050105"/>
    <lineage>
        <taxon>Bacteria</taxon>
        <taxon>Bacillati</taxon>
        <taxon>Actinomycetota</taxon>
        <taxon>Actinomycetes</taxon>
        <taxon>Micromonosporales</taxon>
        <taxon>Micromonosporaceae</taxon>
        <taxon>Paractinoplanes</taxon>
    </lineage>
</organism>
<keyword evidence="1" id="KW-0812">Transmembrane</keyword>
<name>A0A919JTP2_9ACTN</name>
<reference evidence="2" key="1">
    <citation type="submission" date="2021-01" db="EMBL/GenBank/DDBJ databases">
        <title>Whole genome shotgun sequence of Actinoplanes rishiriensis NBRC 108556.</title>
        <authorList>
            <person name="Komaki H."/>
            <person name="Tamura T."/>
        </authorList>
    </citation>
    <scope>NUCLEOTIDE SEQUENCE</scope>
    <source>
        <strain evidence="2">NBRC 108556</strain>
    </source>
</reference>
<sequence>MRVIHYVDPAPHERYPAVYDEQQIRMQQQRNHELYLRWKARQAEIEERDRKFRRFWTGFGAVIAVVLLTALFIGGWMLWQALAAIGLGALAVPLILGAGFVAVIGGRRCVTIIQHMH</sequence>
<dbReference type="RefSeq" id="WP_203779408.1">
    <property type="nucleotide sequence ID" value="NZ_BOMV01000007.1"/>
</dbReference>
<comment type="caution">
    <text evidence="2">The sequence shown here is derived from an EMBL/GenBank/DDBJ whole genome shotgun (WGS) entry which is preliminary data.</text>
</comment>
<gene>
    <name evidence="2" type="ORF">Ari01nite_07790</name>
</gene>
<evidence type="ECO:0000256" key="1">
    <source>
        <dbReference type="SAM" id="Phobius"/>
    </source>
</evidence>
<accession>A0A919JTP2</accession>
<keyword evidence="3" id="KW-1185">Reference proteome</keyword>
<keyword evidence="1" id="KW-1133">Transmembrane helix</keyword>
<dbReference type="EMBL" id="BOMV01000007">
    <property type="protein sequence ID" value="GIE93314.1"/>
    <property type="molecule type" value="Genomic_DNA"/>
</dbReference>
<evidence type="ECO:0000313" key="2">
    <source>
        <dbReference type="EMBL" id="GIE93314.1"/>
    </source>
</evidence>
<keyword evidence="1" id="KW-0472">Membrane</keyword>
<dbReference type="AlphaFoldDB" id="A0A919JTP2"/>
<feature type="transmembrane region" description="Helical" evidence="1">
    <location>
        <begin position="55"/>
        <end position="79"/>
    </location>
</feature>
<feature type="transmembrane region" description="Helical" evidence="1">
    <location>
        <begin position="85"/>
        <end position="106"/>
    </location>
</feature>
<proteinExistence type="predicted"/>
<protein>
    <submittedName>
        <fullName evidence="2">Uncharacterized protein</fullName>
    </submittedName>
</protein>